<dbReference type="CDD" id="cd02503">
    <property type="entry name" value="MobA"/>
    <property type="match status" value="1"/>
</dbReference>
<dbReference type="PANTHER" id="PTHR19136">
    <property type="entry name" value="MOLYBDENUM COFACTOR GUANYLYLTRANSFERASE"/>
    <property type="match status" value="1"/>
</dbReference>
<evidence type="ECO:0000256" key="4">
    <source>
        <dbReference type="ARBA" id="ARBA00022741"/>
    </source>
</evidence>
<evidence type="ECO:0000256" key="2">
    <source>
        <dbReference type="ARBA" id="ARBA00022679"/>
    </source>
</evidence>
<keyword evidence="5" id="KW-0460">Magnesium</keyword>
<sequence length="200" mass="22456">MESVVGILLAGGKSSRMGGGDKCLKKLGDKTILEHVISRSLPQVETLILNVNSQCGKYSSYGLPIVSDVVSGYCGPLAGILTGMEWVKKNFPNCRWLASFPTDAPFFPKNLVKKLFLAVEQKKASLSYAYSGGRNHPVFGLWPVELEQDLRQSIIEEKVRKIEFWTSKFVTSRAEFTSEPFDPFFNINNPEQFKRAKRMI</sequence>
<dbReference type="Pfam" id="PF12804">
    <property type="entry name" value="NTP_transf_3"/>
    <property type="match status" value="1"/>
</dbReference>
<gene>
    <name evidence="9" type="ORF">METZ01_LOCUS428258</name>
</gene>
<dbReference type="PANTHER" id="PTHR19136:SF81">
    <property type="entry name" value="MOLYBDENUM COFACTOR GUANYLYLTRANSFERASE"/>
    <property type="match status" value="1"/>
</dbReference>
<name>A0A382XWX8_9ZZZZ</name>
<evidence type="ECO:0000313" key="9">
    <source>
        <dbReference type="EMBL" id="SVD75404.1"/>
    </source>
</evidence>
<dbReference type="SUPFAM" id="SSF53448">
    <property type="entry name" value="Nucleotide-diphospho-sugar transferases"/>
    <property type="match status" value="1"/>
</dbReference>
<dbReference type="NCBIfam" id="TIGR02665">
    <property type="entry name" value="molyb_mobA"/>
    <property type="match status" value="1"/>
</dbReference>
<dbReference type="AlphaFoldDB" id="A0A382XWX8"/>
<keyword evidence="6" id="KW-0342">GTP-binding</keyword>
<dbReference type="InterPro" id="IPR029044">
    <property type="entry name" value="Nucleotide-diphossugar_trans"/>
</dbReference>
<dbReference type="EMBL" id="UINC01171051">
    <property type="protein sequence ID" value="SVD75404.1"/>
    <property type="molecule type" value="Genomic_DNA"/>
</dbReference>
<keyword evidence="1" id="KW-0963">Cytoplasm</keyword>
<evidence type="ECO:0000256" key="5">
    <source>
        <dbReference type="ARBA" id="ARBA00022842"/>
    </source>
</evidence>
<dbReference type="GO" id="GO:0016779">
    <property type="term" value="F:nucleotidyltransferase activity"/>
    <property type="evidence" value="ECO:0007669"/>
    <property type="project" value="UniProtKB-ARBA"/>
</dbReference>
<dbReference type="InterPro" id="IPR013482">
    <property type="entry name" value="Molybde_CF_guanTrfase"/>
</dbReference>
<evidence type="ECO:0000256" key="7">
    <source>
        <dbReference type="ARBA" id="ARBA00023150"/>
    </source>
</evidence>
<accession>A0A382XWX8</accession>
<keyword evidence="2" id="KW-0808">Transferase</keyword>
<keyword evidence="4" id="KW-0547">Nucleotide-binding</keyword>
<dbReference type="Gene3D" id="3.90.550.10">
    <property type="entry name" value="Spore Coat Polysaccharide Biosynthesis Protein SpsA, Chain A"/>
    <property type="match status" value="1"/>
</dbReference>
<dbReference type="GO" id="GO:1902758">
    <property type="term" value="P:bis(molybdopterin guanine dinucleotide)molybdenum biosynthetic process"/>
    <property type="evidence" value="ECO:0007669"/>
    <property type="project" value="TreeGrafter"/>
</dbReference>
<organism evidence="9">
    <name type="scientific">marine metagenome</name>
    <dbReference type="NCBI Taxonomy" id="408172"/>
    <lineage>
        <taxon>unclassified sequences</taxon>
        <taxon>metagenomes</taxon>
        <taxon>ecological metagenomes</taxon>
    </lineage>
</organism>
<evidence type="ECO:0000259" key="8">
    <source>
        <dbReference type="Pfam" id="PF12804"/>
    </source>
</evidence>
<keyword evidence="3" id="KW-0479">Metal-binding</keyword>
<evidence type="ECO:0000256" key="3">
    <source>
        <dbReference type="ARBA" id="ARBA00022723"/>
    </source>
</evidence>
<reference evidence="9" key="1">
    <citation type="submission" date="2018-05" db="EMBL/GenBank/DDBJ databases">
        <authorList>
            <person name="Lanie J.A."/>
            <person name="Ng W.-L."/>
            <person name="Kazmierczak K.M."/>
            <person name="Andrzejewski T.M."/>
            <person name="Davidsen T.M."/>
            <person name="Wayne K.J."/>
            <person name="Tettelin H."/>
            <person name="Glass J.I."/>
            <person name="Rusch D."/>
            <person name="Podicherti R."/>
            <person name="Tsui H.-C.T."/>
            <person name="Winkler M.E."/>
        </authorList>
    </citation>
    <scope>NUCLEOTIDE SEQUENCE</scope>
</reference>
<protein>
    <recommendedName>
        <fullName evidence="8">MobA-like NTP transferase domain-containing protein</fullName>
    </recommendedName>
</protein>
<feature type="domain" description="MobA-like NTP transferase" evidence="8">
    <location>
        <begin position="6"/>
        <end position="162"/>
    </location>
</feature>
<evidence type="ECO:0000256" key="1">
    <source>
        <dbReference type="ARBA" id="ARBA00022490"/>
    </source>
</evidence>
<keyword evidence="7" id="KW-0501">Molybdenum cofactor biosynthesis</keyword>
<dbReference type="GO" id="GO:0046872">
    <property type="term" value="F:metal ion binding"/>
    <property type="evidence" value="ECO:0007669"/>
    <property type="project" value="UniProtKB-KW"/>
</dbReference>
<dbReference type="InterPro" id="IPR025877">
    <property type="entry name" value="MobA-like_NTP_Trfase"/>
</dbReference>
<dbReference type="HAMAP" id="MF_00316">
    <property type="entry name" value="MobA"/>
    <property type="match status" value="1"/>
</dbReference>
<evidence type="ECO:0000256" key="6">
    <source>
        <dbReference type="ARBA" id="ARBA00023134"/>
    </source>
</evidence>
<proteinExistence type="inferred from homology"/>
<dbReference type="GO" id="GO:0005525">
    <property type="term" value="F:GTP binding"/>
    <property type="evidence" value="ECO:0007669"/>
    <property type="project" value="UniProtKB-KW"/>
</dbReference>